<name>A0ABR7C1I9_9BACE</name>
<dbReference type="RefSeq" id="WP_119961984.1">
    <property type="nucleotide sequence ID" value="NZ_JACOOG010000001.1"/>
</dbReference>
<dbReference type="EMBL" id="JACOOG010000001">
    <property type="protein sequence ID" value="MBC5591491.1"/>
    <property type="molecule type" value="Genomic_DNA"/>
</dbReference>
<evidence type="ECO:0000313" key="2">
    <source>
        <dbReference type="Proteomes" id="UP000600230"/>
    </source>
</evidence>
<keyword evidence="2" id="KW-1185">Reference proteome</keyword>
<accession>A0ABR7C1I9</accession>
<organism evidence="1 2">
    <name type="scientific">Bacteroides parvus</name>
    <dbReference type="NCBI Taxonomy" id="2763025"/>
    <lineage>
        <taxon>Bacteria</taxon>
        <taxon>Pseudomonadati</taxon>
        <taxon>Bacteroidota</taxon>
        <taxon>Bacteroidia</taxon>
        <taxon>Bacteroidales</taxon>
        <taxon>Bacteroidaceae</taxon>
        <taxon>Bacteroides</taxon>
    </lineage>
</organism>
<protein>
    <submittedName>
        <fullName evidence="1">Uncharacterized protein</fullName>
    </submittedName>
</protein>
<reference evidence="1 2" key="1">
    <citation type="submission" date="2020-08" db="EMBL/GenBank/DDBJ databases">
        <title>Genome public.</title>
        <authorList>
            <person name="Liu C."/>
            <person name="Sun Q."/>
        </authorList>
    </citation>
    <scope>NUCLEOTIDE SEQUENCE [LARGE SCALE GENOMIC DNA]</scope>
    <source>
        <strain evidence="1 2">NSJ-21</strain>
    </source>
</reference>
<proteinExistence type="predicted"/>
<dbReference type="Proteomes" id="UP000600230">
    <property type="component" value="Unassembled WGS sequence"/>
</dbReference>
<evidence type="ECO:0000313" key="1">
    <source>
        <dbReference type="EMBL" id="MBC5591491.1"/>
    </source>
</evidence>
<sequence length="79" mass="9243">MLTDKDKAFRQSFFTALNAVKCTITSGISLLEMRPQFHRRDMTTMYDLPTYVGQQYQLLFQHADRKGHTSYSISKNHPK</sequence>
<comment type="caution">
    <text evidence="1">The sequence shown here is derived from an EMBL/GenBank/DDBJ whole genome shotgun (WGS) entry which is preliminary data.</text>
</comment>
<gene>
    <name evidence="1" type="ORF">H8S53_09605</name>
</gene>